<gene>
    <name evidence="2" type="ORF">Q6348_01815</name>
</gene>
<keyword evidence="1" id="KW-0472">Membrane</keyword>
<evidence type="ECO:0000256" key="1">
    <source>
        <dbReference type="SAM" id="Phobius"/>
    </source>
</evidence>
<feature type="transmembrane region" description="Helical" evidence="1">
    <location>
        <begin position="160"/>
        <end position="183"/>
    </location>
</feature>
<protein>
    <submittedName>
        <fullName evidence="2">ABC transporter permease</fullName>
    </submittedName>
</protein>
<evidence type="ECO:0000313" key="2">
    <source>
        <dbReference type="EMBL" id="MDO8105929.1"/>
    </source>
</evidence>
<organism evidence="2 3">
    <name type="scientific">Actinotalea lenta</name>
    <dbReference type="NCBI Taxonomy" id="3064654"/>
    <lineage>
        <taxon>Bacteria</taxon>
        <taxon>Bacillati</taxon>
        <taxon>Actinomycetota</taxon>
        <taxon>Actinomycetes</taxon>
        <taxon>Micrococcales</taxon>
        <taxon>Cellulomonadaceae</taxon>
        <taxon>Actinotalea</taxon>
    </lineage>
</organism>
<feature type="transmembrane region" description="Helical" evidence="1">
    <location>
        <begin position="108"/>
        <end position="131"/>
    </location>
</feature>
<sequence length="255" mass="27658">MTVVALPAAVPAPPLPRRLGNAIRLHVANPWPTLITPWLVFAGVFGLNLAIWYIVATAAGGKQNLDADAFDYNGGVTWVLVFLLVMAVQAMSLTFRFALGLGMTRRDYYLGTVAYLGLLAVMYAAGIAVLAQVERLTDGWGLGGRFFAPWFLADLPAWQLWYLNTVVGLLLAMIGTVAAAVWVRWKATGLYAFFFLTALLLIGAAWLMGVTSSWAPLGRYLSTHEPATVVSWTLPVAVLCGALGYLLLRRATPRT</sequence>
<dbReference type="EMBL" id="JAUQYP010000001">
    <property type="protein sequence ID" value="MDO8105929.1"/>
    <property type="molecule type" value="Genomic_DNA"/>
</dbReference>
<keyword evidence="3" id="KW-1185">Reference proteome</keyword>
<feature type="transmembrane region" description="Helical" evidence="1">
    <location>
        <begin position="75"/>
        <end position="99"/>
    </location>
</feature>
<dbReference type="RefSeq" id="WP_304599622.1">
    <property type="nucleotide sequence ID" value="NZ_JAUQYO010000004.1"/>
</dbReference>
<keyword evidence="1" id="KW-1133">Transmembrane helix</keyword>
<reference evidence="2 3" key="1">
    <citation type="submission" date="2023-07" db="EMBL/GenBank/DDBJ databases">
        <title>Description of novel actinomycetes strains, isolated from tidal flat sediment.</title>
        <authorList>
            <person name="Lu C."/>
        </authorList>
    </citation>
    <scope>NUCLEOTIDE SEQUENCE [LARGE SCALE GENOMIC DNA]</scope>
    <source>
        <strain evidence="2 3">SYSU T00b441</strain>
    </source>
</reference>
<accession>A0ABT9D586</accession>
<name>A0ABT9D586_9CELL</name>
<dbReference type="Proteomes" id="UP001232536">
    <property type="component" value="Unassembled WGS sequence"/>
</dbReference>
<feature type="transmembrane region" description="Helical" evidence="1">
    <location>
        <begin position="34"/>
        <end position="55"/>
    </location>
</feature>
<feature type="transmembrane region" description="Helical" evidence="1">
    <location>
        <begin position="190"/>
        <end position="209"/>
    </location>
</feature>
<comment type="caution">
    <text evidence="2">The sequence shown here is derived from an EMBL/GenBank/DDBJ whole genome shotgun (WGS) entry which is preliminary data.</text>
</comment>
<feature type="transmembrane region" description="Helical" evidence="1">
    <location>
        <begin position="229"/>
        <end position="248"/>
    </location>
</feature>
<evidence type="ECO:0000313" key="3">
    <source>
        <dbReference type="Proteomes" id="UP001232536"/>
    </source>
</evidence>
<keyword evidence="1" id="KW-0812">Transmembrane</keyword>
<proteinExistence type="predicted"/>